<dbReference type="EMBL" id="CP003741">
    <property type="protein sequence ID" value="AGI70272.1"/>
    <property type="molecule type" value="Genomic_DNA"/>
</dbReference>
<keyword evidence="1" id="KW-1133">Transmembrane helix</keyword>
<name>M9RDK0_9RHOB</name>
<feature type="transmembrane region" description="Helical" evidence="1">
    <location>
        <begin position="102"/>
        <end position="129"/>
    </location>
</feature>
<proteinExistence type="predicted"/>
<keyword evidence="1" id="KW-0472">Membrane</keyword>
<organism evidence="2 3">
    <name type="scientific">Octadecabacter antarcticus 307</name>
    <dbReference type="NCBI Taxonomy" id="391626"/>
    <lineage>
        <taxon>Bacteria</taxon>
        <taxon>Pseudomonadati</taxon>
        <taxon>Pseudomonadota</taxon>
        <taxon>Alphaproteobacteria</taxon>
        <taxon>Rhodobacterales</taxon>
        <taxon>Roseobacteraceae</taxon>
        <taxon>Octadecabacter</taxon>
    </lineage>
</organism>
<dbReference type="AlphaFoldDB" id="M9RDK0"/>
<dbReference type="InterPro" id="IPR021329">
    <property type="entry name" value="DUF2938"/>
</dbReference>
<accession>M9RDK0</accession>
<gene>
    <name evidence="2" type="ORF">OAN307_63p00550</name>
</gene>
<geneLocation type="plasmid" evidence="2 3">
    <name>pOA307_63</name>
</geneLocation>
<keyword evidence="2" id="KW-0614">Plasmid</keyword>
<evidence type="ECO:0000313" key="2">
    <source>
        <dbReference type="EMBL" id="AGI70272.1"/>
    </source>
</evidence>
<dbReference type="Pfam" id="PF11158">
    <property type="entry name" value="DUF2938"/>
    <property type="match status" value="1"/>
</dbReference>
<evidence type="ECO:0008006" key="4">
    <source>
        <dbReference type="Google" id="ProtNLM"/>
    </source>
</evidence>
<protein>
    <recommendedName>
        <fullName evidence="4">DUF2938 family protein</fullName>
    </recommendedName>
</protein>
<feature type="transmembrane region" description="Helical" evidence="1">
    <location>
        <begin position="6"/>
        <end position="26"/>
    </location>
</feature>
<keyword evidence="3" id="KW-1185">Reference proteome</keyword>
<reference evidence="2 3" key="1">
    <citation type="journal article" date="2013" name="PLoS ONE">
        <title>Poles Apart: Arctic and Antarctic Octadecabacter strains Share High Genome Plasticity and a New Type of Xanthorhodopsin.</title>
        <authorList>
            <person name="Vollmers J."/>
            <person name="Voget S."/>
            <person name="Dietrich S."/>
            <person name="Gollnow K."/>
            <person name="Smits M."/>
            <person name="Meyer K."/>
            <person name="Brinkhoff T."/>
            <person name="Simon M."/>
            <person name="Daniel R."/>
        </authorList>
    </citation>
    <scope>NUCLEOTIDE SEQUENCE [LARGE SCALE GENOMIC DNA]</scope>
    <source>
        <strain evidence="2 3">307</strain>
        <plasmid evidence="2">pOA307_63</plasmid>
    </source>
</reference>
<dbReference type="Proteomes" id="UP000005307">
    <property type="component" value="Plasmid pOA307_63"/>
</dbReference>
<dbReference type="eggNOG" id="ENOG5031TIF">
    <property type="taxonomic scope" value="Bacteria"/>
</dbReference>
<dbReference type="HOGENOM" id="CLU_116614_0_0_5"/>
<keyword evidence="1" id="KW-0812">Transmembrane</keyword>
<feature type="transmembrane region" description="Helical" evidence="1">
    <location>
        <begin position="141"/>
        <end position="158"/>
    </location>
</feature>
<feature type="transmembrane region" description="Helical" evidence="1">
    <location>
        <begin position="68"/>
        <end position="90"/>
    </location>
</feature>
<dbReference type="KEGG" id="oat:OAN307_63p00550"/>
<evidence type="ECO:0000313" key="3">
    <source>
        <dbReference type="Proteomes" id="UP000005307"/>
    </source>
</evidence>
<sequence length="160" mass="17368">MDKVLLDGFAIGIGATLFMDLVALFLKQSLSIQPLNYSLVGRLFVHLLQGRVRHNPITASPARSYESLIGWTLHYLIGVVFVLIFLSFVGDEWLITPRLGPALAFGALTVIVPFLILQPGMGAGLAARLTPRPSIARLKSLLAHLSFGAGIWVSAICFQL</sequence>
<dbReference type="RefSeq" id="WP_015493514.1">
    <property type="nucleotide sequence ID" value="NC_020907.1"/>
</dbReference>
<dbReference type="OrthoDB" id="9812539at2"/>
<evidence type="ECO:0000256" key="1">
    <source>
        <dbReference type="SAM" id="Phobius"/>
    </source>
</evidence>